<keyword evidence="4 7" id="KW-0812">Transmembrane</keyword>
<dbReference type="EMBL" id="BMPZ01000007">
    <property type="protein sequence ID" value="GGI86244.1"/>
    <property type="molecule type" value="Genomic_DNA"/>
</dbReference>
<feature type="transmembrane region" description="Helical" evidence="7">
    <location>
        <begin position="49"/>
        <end position="67"/>
    </location>
</feature>
<dbReference type="InterPro" id="IPR002751">
    <property type="entry name" value="CbiM/NikMN"/>
</dbReference>
<keyword evidence="2" id="KW-0813">Transport</keyword>
<dbReference type="RefSeq" id="WP_188921347.1">
    <property type="nucleotide sequence ID" value="NZ_BMPZ01000007.1"/>
</dbReference>
<evidence type="ECO:0000256" key="5">
    <source>
        <dbReference type="ARBA" id="ARBA00022989"/>
    </source>
</evidence>
<feature type="transmembrane region" description="Helical" evidence="7">
    <location>
        <begin position="115"/>
        <end position="134"/>
    </location>
</feature>
<feature type="transmembrane region" description="Helical" evidence="7">
    <location>
        <begin position="187"/>
        <end position="212"/>
    </location>
</feature>
<feature type="transmembrane region" description="Helical" evidence="7">
    <location>
        <begin position="146"/>
        <end position="167"/>
    </location>
</feature>
<evidence type="ECO:0000256" key="4">
    <source>
        <dbReference type="ARBA" id="ARBA00022692"/>
    </source>
</evidence>
<evidence type="ECO:0000256" key="1">
    <source>
        <dbReference type="ARBA" id="ARBA00004651"/>
    </source>
</evidence>
<accession>A0A917JVW9</accession>
<dbReference type="Pfam" id="PF01891">
    <property type="entry name" value="CbiM"/>
    <property type="match status" value="1"/>
</dbReference>
<keyword evidence="6 7" id="KW-0472">Membrane</keyword>
<gene>
    <name evidence="8" type="ORF">GCM10009332_24480</name>
</gene>
<dbReference type="Gene3D" id="1.10.1760.20">
    <property type="match status" value="1"/>
</dbReference>
<dbReference type="AlphaFoldDB" id="A0A917JVW9"/>
<reference evidence="8" key="1">
    <citation type="journal article" date="2014" name="Int. J. Syst. Evol. Microbiol.">
        <title>Complete genome sequence of Corynebacterium casei LMG S-19264T (=DSM 44701T), isolated from a smear-ripened cheese.</title>
        <authorList>
            <consortium name="US DOE Joint Genome Institute (JGI-PGF)"/>
            <person name="Walter F."/>
            <person name="Albersmeier A."/>
            <person name="Kalinowski J."/>
            <person name="Ruckert C."/>
        </authorList>
    </citation>
    <scope>NUCLEOTIDE SEQUENCE</scope>
    <source>
        <strain evidence="8">JCM 30804</strain>
    </source>
</reference>
<evidence type="ECO:0000256" key="2">
    <source>
        <dbReference type="ARBA" id="ARBA00022448"/>
    </source>
</evidence>
<sequence>MVDFWLQNWHEISTESRQADWLAFAAFMFWLWLIWPTHQLKSLLVDRELRQRFFIAATFIIGLWLLNANVMQGMHAHFLGLVSISMMFGWRLTSILVLPCSLFFSTFIIKQPAVFGAYSLIAMLLPIFLSYLFYIQSYKYLPKHLFIFIFFGGFFNAALMMASHISLWSLWLWATQQYSWSVLVDNYLVLIPLLGFPEALLNGMAITLLVVYRPHWLYDYSDKQYLWRKP</sequence>
<feature type="transmembrane region" description="Helical" evidence="7">
    <location>
        <begin position="88"/>
        <end position="109"/>
    </location>
</feature>
<keyword evidence="9" id="KW-1185">Reference proteome</keyword>
<name>A0A917JVW9_9GAMM</name>
<reference evidence="8" key="2">
    <citation type="submission" date="2020-09" db="EMBL/GenBank/DDBJ databases">
        <authorList>
            <person name="Sun Q."/>
            <person name="Ohkuma M."/>
        </authorList>
    </citation>
    <scope>NUCLEOTIDE SEQUENCE</scope>
    <source>
        <strain evidence="8">JCM 30804</strain>
    </source>
</reference>
<comment type="caution">
    <text evidence="8">The sequence shown here is derived from an EMBL/GenBank/DDBJ whole genome shotgun (WGS) entry which is preliminary data.</text>
</comment>
<keyword evidence="3" id="KW-1003">Cell membrane</keyword>
<dbReference type="GO" id="GO:0005886">
    <property type="term" value="C:plasma membrane"/>
    <property type="evidence" value="ECO:0007669"/>
    <property type="project" value="UniProtKB-SubCell"/>
</dbReference>
<evidence type="ECO:0000313" key="9">
    <source>
        <dbReference type="Proteomes" id="UP000613743"/>
    </source>
</evidence>
<keyword evidence="5 7" id="KW-1133">Transmembrane helix</keyword>
<evidence type="ECO:0000256" key="3">
    <source>
        <dbReference type="ARBA" id="ARBA00022475"/>
    </source>
</evidence>
<comment type="subcellular location">
    <subcellularLocation>
        <location evidence="1">Cell membrane</location>
        <topology evidence="1">Multi-pass membrane protein</topology>
    </subcellularLocation>
</comment>
<dbReference type="GO" id="GO:0000041">
    <property type="term" value="P:transition metal ion transport"/>
    <property type="evidence" value="ECO:0007669"/>
    <property type="project" value="InterPro"/>
</dbReference>
<proteinExistence type="predicted"/>
<protein>
    <submittedName>
        <fullName evidence="8">Membrane protein</fullName>
    </submittedName>
</protein>
<dbReference type="Proteomes" id="UP000613743">
    <property type="component" value="Unassembled WGS sequence"/>
</dbReference>
<organism evidence="8 9">
    <name type="scientific">Shewanella gelidii</name>
    <dbReference type="NCBI Taxonomy" id="1642821"/>
    <lineage>
        <taxon>Bacteria</taxon>
        <taxon>Pseudomonadati</taxon>
        <taxon>Pseudomonadota</taxon>
        <taxon>Gammaproteobacteria</taxon>
        <taxon>Alteromonadales</taxon>
        <taxon>Shewanellaceae</taxon>
        <taxon>Shewanella</taxon>
    </lineage>
</organism>
<evidence type="ECO:0000313" key="8">
    <source>
        <dbReference type="EMBL" id="GGI86244.1"/>
    </source>
</evidence>
<evidence type="ECO:0000256" key="6">
    <source>
        <dbReference type="ARBA" id="ARBA00023136"/>
    </source>
</evidence>
<evidence type="ECO:0000256" key="7">
    <source>
        <dbReference type="SAM" id="Phobius"/>
    </source>
</evidence>
<feature type="transmembrane region" description="Helical" evidence="7">
    <location>
        <begin position="21"/>
        <end position="37"/>
    </location>
</feature>